<accession>A0A8T3BW00</accession>
<organism evidence="2 3">
    <name type="scientific">Dendrobium nobile</name>
    <name type="common">Orchid</name>
    <dbReference type="NCBI Taxonomy" id="94219"/>
    <lineage>
        <taxon>Eukaryota</taxon>
        <taxon>Viridiplantae</taxon>
        <taxon>Streptophyta</taxon>
        <taxon>Embryophyta</taxon>
        <taxon>Tracheophyta</taxon>
        <taxon>Spermatophyta</taxon>
        <taxon>Magnoliopsida</taxon>
        <taxon>Liliopsida</taxon>
        <taxon>Asparagales</taxon>
        <taxon>Orchidaceae</taxon>
        <taxon>Epidendroideae</taxon>
        <taxon>Malaxideae</taxon>
        <taxon>Dendrobiinae</taxon>
        <taxon>Dendrobium</taxon>
    </lineage>
</organism>
<proteinExistence type="predicted"/>
<dbReference type="EMBL" id="JAGYWB010000006">
    <property type="protein sequence ID" value="KAI0519811.1"/>
    <property type="molecule type" value="Genomic_DNA"/>
</dbReference>
<sequence length="58" mass="6631">MHKTSPDRKKEDTGPSSTFPFEEMGAAAPRSYFCDDEWLLMEVDRGFLRQSGGVWFEG</sequence>
<feature type="compositionally biased region" description="Basic and acidic residues" evidence="1">
    <location>
        <begin position="1"/>
        <end position="13"/>
    </location>
</feature>
<protein>
    <submittedName>
        <fullName evidence="2">Uncharacterized protein</fullName>
    </submittedName>
</protein>
<comment type="caution">
    <text evidence="2">The sequence shown here is derived from an EMBL/GenBank/DDBJ whole genome shotgun (WGS) entry which is preliminary data.</text>
</comment>
<evidence type="ECO:0000256" key="1">
    <source>
        <dbReference type="SAM" id="MobiDB-lite"/>
    </source>
</evidence>
<feature type="region of interest" description="Disordered" evidence="1">
    <location>
        <begin position="1"/>
        <end position="22"/>
    </location>
</feature>
<gene>
    <name evidence="2" type="ORF">KFK09_007272</name>
</gene>
<keyword evidence="3" id="KW-1185">Reference proteome</keyword>
<evidence type="ECO:0000313" key="2">
    <source>
        <dbReference type="EMBL" id="KAI0519811.1"/>
    </source>
</evidence>
<dbReference type="AlphaFoldDB" id="A0A8T3BW00"/>
<dbReference type="Proteomes" id="UP000829196">
    <property type="component" value="Unassembled WGS sequence"/>
</dbReference>
<name>A0A8T3BW00_DENNO</name>
<evidence type="ECO:0000313" key="3">
    <source>
        <dbReference type="Proteomes" id="UP000829196"/>
    </source>
</evidence>
<reference evidence="2" key="1">
    <citation type="journal article" date="2022" name="Front. Genet.">
        <title>Chromosome-Scale Assembly of the Dendrobium nobile Genome Provides Insights Into the Molecular Mechanism of the Biosynthesis of the Medicinal Active Ingredient of Dendrobium.</title>
        <authorList>
            <person name="Xu Q."/>
            <person name="Niu S.-C."/>
            <person name="Li K.-L."/>
            <person name="Zheng P.-J."/>
            <person name="Zhang X.-J."/>
            <person name="Jia Y."/>
            <person name="Liu Y."/>
            <person name="Niu Y.-X."/>
            <person name="Yu L.-H."/>
            <person name="Chen D.-F."/>
            <person name="Zhang G.-Q."/>
        </authorList>
    </citation>
    <scope>NUCLEOTIDE SEQUENCE</scope>
    <source>
        <tissue evidence="2">Leaf</tissue>
    </source>
</reference>